<dbReference type="InterPro" id="IPR002509">
    <property type="entry name" value="NODB_dom"/>
</dbReference>
<protein>
    <recommendedName>
        <fullName evidence="3">NodB homology domain-containing protein</fullName>
    </recommendedName>
</protein>
<evidence type="ECO:0000259" key="3">
    <source>
        <dbReference type="PROSITE" id="PS51677"/>
    </source>
</evidence>
<dbReference type="EMBL" id="MHFR01000063">
    <property type="protein sequence ID" value="OGW95469.1"/>
    <property type="molecule type" value="Genomic_DNA"/>
</dbReference>
<dbReference type="InterPro" id="IPR051398">
    <property type="entry name" value="Polysacch_Deacetylase"/>
</dbReference>
<evidence type="ECO:0000313" key="5">
    <source>
        <dbReference type="Proteomes" id="UP000178187"/>
    </source>
</evidence>
<sequence length="251" mass="28597">MKRMLRNLISNAFYRFNVLRGVTHKGVRILCYHRVNEISGDYLTVPYQNFEMQMHHLAKARYRTVGLENILKGEMTGREIVVTFDDGYLDNYEYAFSVMRKYGFVGTIFCVLDHIGKADYLGLDHICEMAQSGFSFGCHTKTHPHLPEIGIDQKGIEIVQAKKALEDLTGLPIQYFCYPYGEFDPESVSVVKEAGFFGACTNIPGANRAIDAFRLERTEISPEDSIDDFRKKLAGGFDFMHRALHAVRGRS</sequence>
<dbReference type="SUPFAM" id="SSF88713">
    <property type="entry name" value="Glycoside hydrolase/deacetylase"/>
    <property type="match status" value="1"/>
</dbReference>
<evidence type="ECO:0000256" key="1">
    <source>
        <dbReference type="ARBA" id="ARBA00004613"/>
    </source>
</evidence>
<dbReference type="PROSITE" id="PS51677">
    <property type="entry name" value="NODB"/>
    <property type="match status" value="1"/>
</dbReference>
<accession>A0A1G1KSE0</accession>
<dbReference type="Gene3D" id="3.20.20.370">
    <property type="entry name" value="Glycoside hydrolase/deacetylase"/>
    <property type="match status" value="1"/>
</dbReference>
<organism evidence="4 5">
    <name type="scientific">Candidatus Danuiimicrobium aquiferis</name>
    <dbReference type="NCBI Taxonomy" id="1801832"/>
    <lineage>
        <taxon>Bacteria</taxon>
        <taxon>Pseudomonadati</taxon>
        <taxon>Candidatus Omnitrophota</taxon>
        <taxon>Candidatus Danuiimicrobium</taxon>
    </lineage>
</organism>
<evidence type="ECO:0000313" key="4">
    <source>
        <dbReference type="EMBL" id="OGW95469.1"/>
    </source>
</evidence>
<dbReference type="InterPro" id="IPR011330">
    <property type="entry name" value="Glyco_hydro/deAcase_b/a-brl"/>
</dbReference>
<proteinExistence type="predicted"/>
<keyword evidence="2" id="KW-0732">Signal</keyword>
<dbReference type="Proteomes" id="UP000178187">
    <property type="component" value="Unassembled WGS sequence"/>
</dbReference>
<dbReference type="PANTHER" id="PTHR34216:SF3">
    <property type="entry name" value="POLY-BETA-1,6-N-ACETYL-D-GLUCOSAMINE N-DEACETYLASE"/>
    <property type="match status" value="1"/>
</dbReference>
<gene>
    <name evidence="4" type="ORF">A3G33_10860</name>
</gene>
<dbReference type="GO" id="GO:0005975">
    <property type="term" value="P:carbohydrate metabolic process"/>
    <property type="evidence" value="ECO:0007669"/>
    <property type="project" value="InterPro"/>
</dbReference>
<feature type="domain" description="NodB homology" evidence="3">
    <location>
        <begin position="78"/>
        <end position="251"/>
    </location>
</feature>
<dbReference type="CDD" id="cd10918">
    <property type="entry name" value="CE4_NodB_like_5s_6s"/>
    <property type="match status" value="1"/>
</dbReference>
<evidence type="ECO:0000256" key="2">
    <source>
        <dbReference type="ARBA" id="ARBA00022729"/>
    </source>
</evidence>
<dbReference type="AlphaFoldDB" id="A0A1G1KSE0"/>
<dbReference type="PANTHER" id="PTHR34216">
    <property type="match status" value="1"/>
</dbReference>
<dbReference type="Pfam" id="PF01522">
    <property type="entry name" value="Polysacc_deac_1"/>
    <property type="match status" value="1"/>
</dbReference>
<comment type="caution">
    <text evidence="4">The sequence shown here is derived from an EMBL/GenBank/DDBJ whole genome shotgun (WGS) entry which is preliminary data.</text>
</comment>
<dbReference type="GO" id="GO:0005576">
    <property type="term" value="C:extracellular region"/>
    <property type="evidence" value="ECO:0007669"/>
    <property type="project" value="UniProtKB-SubCell"/>
</dbReference>
<comment type="subcellular location">
    <subcellularLocation>
        <location evidence="1">Secreted</location>
    </subcellularLocation>
</comment>
<dbReference type="GO" id="GO:0016810">
    <property type="term" value="F:hydrolase activity, acting on carbon-nitrogen (but not peptide) bonds"/>
    <property type="evidence" value="ECO:0007669"/>
    <property type="project" value="InterPro"/>
</dbReference>
<name>A0A1G1KSE0_9BACT</name>
<reference evidence="4 5" key="1">
    <citation type="journal article" date="2016" name="Nat. Commun.">
        <title>Thousands of microbial genomes shed light on interconnected biogeochemical processes in an aquifer system.</title>
        <authorList>
            <person name="Anantharaman K."/>
            <person name="Brown C.T."/>
            <person name="Hug L.A."/>
            <person name="Sharon I."/>
            <person name="Castelle C.J."/>
            <person name="Probst A.J."/>
            <person name="Thomas B.C."/>
            <person name="Singh A."/>
            <person name="Wilkins M.J."/>
            <person name="Karaoz U."/>
            <person name="Brodie E.L."/>
            <person name="Williams K.H."/>
            <person name="Hubbard S.S."/>
            <person name="Banfield J.F."/>
        </authorList>
    </citation>
    <scope>NUCLEOTIDE SEQUENCE [LARGE SCALE GENOMIC DNA]</scope>
</reference>